<dbReference type="SUPFAM" id="SSF50952">
    <property type="entry name" value="Soluble quinoprotein glucose dehydrogenase"/>
    <property type="match status" value="1"/>
</dbReference>
<dbReference type="Pfam" id="PF03422">
    <property type="entry name" value="CBM_6"/>
    <property type="match status" value="1"/>
</dbReference>
<dbReference type="CDD" id="cd00146">
    <property type="entry name" value="PKD"/>
    <property type="match status" value="1"/>
</dbReference>
<dbReference type="Pfam" id="PF17957">
    <property type="entry name" value="Big_7"/>
    <property type="match status" value="1"/>
</dbReference>
<name>A0A4Q1KVG5_9CELL</name>
<dbReference type="InterPro" id="IPR029010">
    <property type="entry name" value="ThuA-like"/>
</dbReference>
<dbReference type="EMBL" id="SDJQ01000011">
    <property type="protein sequence ID" value="RXR34291.1"/>
    <property type="molecule type" value="Genomic_DNA"/>
</dbReference>
<reference evidence="4 5" key="1">
    <citation type="submission" date="2019-01" db="EMBL/GenBank/DDBJ databases">
        <title>Oerskovia turbata Genome sequencing and assembly.</title>
        <authorList>
            <person name="Dou T."/>
        </authorList>
    </citation>
    <scope>NUCLEOTIDE SEQUENCE [LARGE SCALE GENOMIC DNA]</scope>
    <source>
        <strain evidence="4 5">JCM12123</strain>
    </source>
</reference>
<dbReference type="InterPro" id="IPR035986">
    <property type="entry name" value="PKD_dom_sf"/>
</dbReference>
<dbReference type="SUPFAM" id="SSF49785">
    <property type="entry name" value="Galactose-binding domain-like"/>
    <property type="match status" value="1"/>
</dbReference>
<dbReference type="GO" id="GO:0030246">
    <property type="term" value="F:carbohydrate binding"/>
    <property type="evidence" value="ECO:0007669"/>
    <property type="project" value="InterPro"/>
</dbReference>
<dbReference type="InterPro" id="IPR013320">
    <property type="entry name" value="ConA-like_dom_sf"/>
</dbReference>
<dbReference type="InterPro" id="IPR000601">
    <property type="entry name" value="PKD_dom"/>
</dbReference>
<dbReference type="SUPFAM" id="SSF49299">
    <property type="entry name" value="PKD domain"/>
    <property type="match status" value="1"/>
</dbReference>
<gene>
    <name evidence="4" type="ORF">EQW78_08730</name>
</gene>
<evidence type="ECO:0000256" key="1">
    <source>
        <dbReference type="ARBA" id="ARBA00022729"/>
    </source>
</evidence>
<dbReference type="Gene3D" id="2.120.10.30">
    <property type="entry name" value="TolB, C-terminal domain"/>
    <property type="match status" value="1"/>
</dbReference>
<dbReference type="InterPro" id="IPR058094">
    <property type="entry name" value="Ig-like_OmpL47-like"/>
</dbReference>
<dbReference type="Pfam" id="PF07995">
    <property type="entry name" value="GSDH"/>
    <property type="match status" value="1"/>
</dbReference>
<dbReference type="InterPro" id="IPR022409">
    <property type="entry name" value="PKD/Chitinase_dom"/>
</dbReference>
<dbReference type="InterPro" id="IPR008979">
    <property type="entry name" value="Galactose-bd-like_sf"/>
</dbReference>
<dbReference type="SUPFAM" id="SSF52317">
    <property type="entry name" value="Class I glutamine amidotransferase-like"/>
    <property type="match status" value="1"/>
</dbReference>
<dbReference type="Pfam" id="PF17851">
    <property type="entry name" value="GH43_C2"/>
    <property type="match status" value="2"/>
</dbReference>
<dbReference type="Gene3D" id="2.60.120.200">
    <property type="match status" value="3"/>
</dbReference>
<accession>A0A4Q1KVG5</accession>
<dbReference type="InterPro" id="IPR011041">
    <property type="entry name" value="Quinoprot_gluc/sorb_DH_b-prop"/>
</dbReference>
<dbReference type="InterPro" id="IPR041542">
    <property type="entry name" value="GH43_C2"/>
</dbReference>
<dbReference type="SMART" id="SM00089">
    <property type="entry name" value="PKD"/>
    <property type="match status" value="1"/>
</dbReference>
<dbReference type="NCBIfam" id="NF047446">
    <property type="entry name" value="barrel_OmpL47"/>
    <property type="match status" value="2"/>
</dbReference>
<evidence type="ECO:0000313" key="5">
    <source>
        <dbReference type="Proteomes" id="UP000289805"/>
    </source>
</evidence>
<sequence length="2031" mass="214917">MPTALEARHMKAARLPLRGRAVAALTIGALAFTLAPVTMAAAHDGPHEPGDDRKVLIFTKTTQFRHTEAITQGTPVLEAAFADVGISSDHTEDSSVFTDEGLAEYDALVMFQTSGDPWNADQKAALERYQQAGGGIVAIHNATDMRGNYGWWDDMIGALMPGHAATGNSPGLPGTVRVEDRVHPSTSHLDQRWDRADEWYNYSANVRGSAHVLATMDESTYDAGGNKMGADHPISWCKPYDGGRAWMTGMGHFGAHFTGEPDLVQHIVGGVQWASGQVAGDCGGTDWGQFEKVALDTNTSAPFGMDVAPDGRVFFTELVRGQIRVYDPRTQNTTTALTIPVYSGGEDGLLGIALDKDFATNGYLYQYYSPASADDTNPENFFNRISRFTVTDGGPGGTVIDPASEKILIEVPAGRLPDEPGHTGGSLIFDDRTGDLYIGVGDDVNPHSEPSGGYAPLSERDGRLHDARATSANTNDLRGKVLRIHPEADGTYSIPEGNLFAPGTEKTLPEIYAMGFRNPFRFTIDPATGNLGVADYSPDNGSDNLANRGPAGIAEWNLIQEPGFFGWPLCMGKNEPFRDVDYRTNPVTVGANFDCANPVNDSILNTGLTQLPAAQPADMYYGYQRTSAPGIINAGGGLAPMGGPFYSYDADLVSDTKFPEYYDGKPFFYEWARNKMYSIDLKDTTPQGAAVEKVNPFLSNEQFLAPIDSTFGPEGALYVLDWGGGFGRDNPNSGLHRIDYVSGSRSPIATPAATPDSGTAPLTVTFDGAASTDPENEALTYAWDFDGDGTTDSTEVAPSHTYTANGVYDARLTVSDPSGKVGTATVPITVGNTRPEVDFNLPPTGSFFDFGDRIDWDVEVSDAEDSSIVDENVIIQPALGHDAHAHPSEPLHGTTGSVETGLGGGHGEDMNVFYVLDARYTDGGGEGDVPALTGSDTTLVFGKKREAEFHTASEGTTQLASRDVEGGGSVITGEDGAWSSYDPFNLHQISALSLRVSAAEAGTVELRRDAPDGELLATASVPETGLGTFTDVRVDVADPGESFTLYVVFPGAGERRLNFIEAHGKGISATTRPEVVVTAPEPGVQLEQGEITVSADATDAENTVTQVEFFVDGQSIGTDTSAPYSTTWNVTADNYYKLTAVATNDKGLTTKSRIVMAQVGDLFAGMKTFTNANGTFEQLSEGKYLVSSAGANMWQGTDEYSAIYKEAGADEKWSATVKVNSQGNSNGSAKAGLIVRNDVTQPGKSPGYAALGIRPSGGFEWLRGNAAGQLVSSTAASSTSYPAWVRIERDGDLYTASWSKDGENFTQIGDPVSLPGAASVQDVGLFVTAHSSNQSAVEFQDFSFDDDPVDPTEPGTDTPPQCAAQKSDDFDAADINTGRWTVVRTAPGTSITVADGKAVLPVVQGDINEAVPGPISYLGQPAPAGAWEIQTKVEVPLARHWQHAGLLVHVNDDEYTKFAFTKNQNGNRFLEFQTETGGARTWHGQTNVAADFPSSVYLRLISTGTAITAAYSADGQTWTAIAGSAPVKADATFGVIAAGDTGTADSVALVDWFTVTPDSDDDGSREPSDEFDGTALDGCRWNNVVRYDDSKVEVAGGELRITTQPGDINNQNPISPRNFVLQAAPEGDWVAETRFKAPLLHRWQYAGLMAYGDDDNYVKLDVVAKNQPGTPLNLGAELASEKNAASSGGNRQLEIADTTESGYWYLRMEKVGNTYQGWVSDGGVNWTSLGAPVTNDAALTSFGLVAIGPEQEVPVTVAFDWFHVTTGDEDTQAPVVAVAQDPAAGASGWNTGAVTVTATATDDVSQTPSIEVKAAGADWAPYTGGIALTEGGEHSLTFRASDEAGNVSQEVVHVVKIDATAPTATAELSERTVTLAGADTGSGLARVEYRLTDTPADEWLEYTEPVVVGDGAVEVSYRAVDVAGNVSEPLTLSVPPVEGGVTVEVTPRTQCTAGKVLVNVRVVNTDDAPATIKVSTPFGTKTFTGVAPGKSASQSFASRATSVEAGSATVVATIGDRTSTYTVDYAAASCG</sequence>
<dbReference type="PANTHER" id="PTHR40469:SF2">
    <property type="entry name" value="GALACTOSE-BINDING DOMAIN-LIKE SUPERFAMILY PROTEIN"/>
    <property type="match status" value="1"/>
</dbReference>
<dbReference type="InterPro" id="IPR029062">
    <property type="entry name" value="Class_I_gatase-like"/>
</dbReference>
<dbReference type="Gene3D" id="3.40.50.880">
    <property type="match status" value="1"/>
</dbReference>
<feature type="domain" description="PKD" evidence="3">
    <location>
        <begin position="747"/>
        <end position="830"/>
    </location>
</feature>
<evidence type="ECO:0000313" key="4">
    <source>
        <dbReference type="EMBL" id="RXR34291.1"/>
    </source>
</evidence>
<dbReference type="InterPro" id="IPR005084">
    <property type="entry name" value="CBM6"/>
</dbReference>
<evidence type="ECO:0000259" key="3">
    <source>
        <dbReference type="PROSITE" id="PS50093"/>
    </source>
</evidence>
<protein>
    <submittedName>
        <fullName evidence="4">DUF1349 domain-containing protein</fullName>
    </submittedName>
</protein>
<organism evidence="4 5">
    <name type="scientific">Oerskovia turbata</name>
    <dbReference type="NCBI Taxonomy" id="1713"/>
    <lineage>
        <taxon>Bacteria</taxon>
        <taxon>Bacillati</taxon>
        <taxon>Actinomycetota</taxon>
        <taxon>Actinomycetes</taxon>
        <taxon>Micrococcales</taxon>
        <taxon>Cellulomonadaceae</taxon>
        <taxon>Oerskovia</taxon>
    </lineage>
</organism>
<dbReference type="InterPro" id="IPR012938">
    <property type="entry name" value="Glc/Sorbosone_DH"/>
</dbReference>
<proteinExistence type="predicted"/>
<dbReference type="InterPro" id="IPR011042">
    <property type="entry name" value="6-blade_b-propeller_TolB-like"/>
</dbReference>
<feature type="region of interest" description="Disordered" evidence="2">
    <location>
        <begin position="1342"/>
        <end position="1365"/>
    </location>
</feature>
<dbReference type="GO" id="GO:0005975">
    <property type="term" value="P:carbohydrate metabolic process"/>
    <property type="evidence" value="ECO:0007669"/>
    <property type="project" value="UniProtKB-ARBA"/>
</dbReference>
<dbReference type="SMART" id="SM00606">
    <property type="entry name" value="CBD_IV"/>
    <property type="match status" value="1"/>
</dbReference>
<dbReference type="Gene3D" id="2.60.120.260">
    <property type="entry name" value="Galactose-binding domain-like"/>
    <property type="match status" value="1"/>
</dbReference>
<dbReference type="Proteomes" id="UP000289805">
    <property type="component" value="Unassembled WGS sequence"/>
</dbReference>
<dbReference type="PROSITE" id="PS50093">
    <property type="entry name" value="PKD"/>
    <property type="match status" value="1"/>
</dbReference>
<dbReference type="InterPro" id="IPR013783">
    <property type="entry name" value="Ig-like_fold"/>
</dbReference>
<dbReference type="Gene3D" id="2.60.40.10">
    <property type="entry name" value="Immunoglobulins"/>
    <property type="match status" value="3"/>
</dbReference>
<feature type="region of interest" description="Disordered" evidence="2">
    <location>
        <begin position="882"/>
        <end position="903"/>
    </location>
</feature>
<evidence type="ECO:0000256" key="2">
    <source>
        <dbReference type="SAM" id="MobiDB-lite"/>
    </source>
</evidence>
<dbReference type="Pfam" id="PF06283">
    <property type="entry name" value="ThuA"/>
    <property type="match status" value="1"/>
</dbReference>
<dbReference type="STRING" id="1713.GCA_000718325_00320"/>
<comment type="caution">
    <text evidence="4">The sequence shown here is derived from an EMBL/GenBank/DDBJ whole genome shotgun (WGS) entry which is preliminary data.</text>
</comment>
<keyword evidence="1" id="KW-0732">Signal</keyword>
<dbReference type="InterPro" id="IPR006584">
    <property type="entry name" value="Cellulose-bd_IV"/>
</dbReference>
<dbReference type="PANTHER" id="PTHR40469">
    <property type="entry name" value="SECRETED GLYCOSYL HYDROLASE"/>
    <property type="match status" value="1"/>
</dbReference>
<dbReference type="Pfam" id="PF18911">
    <property type="entry name" value="PKD_4"/>
    <property type="match status" value="1"/>
</dbReference>
<dbReference type="SUPFAM" id="SSF49899">
    <property type="entry name" value="Concanavalin A-like lectins/glucanases"/>
    <property type="match status" value="3"/>
</dbReference>
<dbReference type="CDD" id="cd04084">
    <property type="entry name" value="CBM6_xylanase-like"/>
    <property type="match status" value="1"/>
</dbReference>